<feature type="transmembrane region" description="Helical" evidence="1">
    <location>
        <begin position="62"/>
        <end position="85"/>
    </location>
</feature>
<accession>A0A085MQM2</accession>
<name>A0A085MQM2_9BILA</name>
<evidence type="ECO:0000313" key="3">
    <source>
        <dbReference type="EMBL" id="KFD59518.1"/>
    </source>
</evidence>
<evidence type="ECO:0000313" key="4">
    <source>
        <dbReference type="Proteomes" id="UP000030764"/>
    </source>
</evidence>
<dbReference type="AlphaFoldDB" id="A0A085MQM2"/>
<keyword evidence="1" id="KW-1133">Transmembrane helix</keyword>
<dbReference type="EMBL" id="KL363636">
    <property type="protein sequence ID" value="KFD45219.1"/>
    <property type="molecule type" value="Genomic_DNA"/>
</dbReference>
<dbReference type="Proteomes" id="UP000030758">
    <property type="component" value="Unassembled WGS sequence"/>
</dbReference>
<organism evidence="3">
    <name type="scientific">Trichuris suis</name>
    <name type="common">pig whipworm</name>
    <dbReference type="NCBI Taxonomy" id="68888"/>
    <lineage>
        <taxon>Eukaryota</taxon>
        <taxon>Metazoa</taxon>
        <taxon>Ecdysozoa</taxon>
        <taxon>Nematoda</taxon>
        <taxon>Enoplea</taxon>
        <taxon>Dorylaimia</taxon>
        <taxon>Trichinellida</taxon>
        <taxon>Trichuridae</taxon>
        <taxon>Trichuris</taxon>
    </lineage>
</organism>
<dbReference type="Proteomes" id="UP000030764">
    <property type="component" value="Unassembled WGS sequence"/>
</dbReference>
<feature type="non-terminal residue" evidence="3">
    <location>
        <position position="132"/>
    </location>
</feature>
<protein>
    <submittedName>
        <fullName evidence="3">Uncharacterized protein</fullName>
    </submittedName>
</protein>
<keyword evidence="1" id="KW-0472">Membrane</keyword>
<evidence type="ECO:0000313" key="2">
    <source>
        <dbReference type="EMBL" id="KFD45219.1"/>
    </source>
</evidence>
<proteinExistence type="predicted"/>
<gene>
    <name evidence="2" type="ORF">M513_13904</name>
    <name evidence="3" type="ORF">M514_13904</name>
</gene>
<keyword evidence="1" id="KW-0812">Transmembrane</keyword>
<evidence type="ECO:0000256" key="1">
    <source>
        <dbReference type="SAM" id="Phobius"/>
    </source>
</evidence>
<keyword evidence="4" id="KW-1185">Reference proteome</keyword>
<reference evidence="3 4" key="1">
    <citation type="journal article" date="2014" name="Nat. Genet.">
        <title>Genome and transcriptome of the porcine whipworm Trichuris suis.</title>
        <authorList>
            <person name="Jex A.R."/>
            <person name="Nejsum P."/>
            <person name="Schwarz E.M."/>
            <person name="Hu L."/>
            <person name="Young N.D."/>
            <person name="Hall R.S."/>
            <person name="Korhonen P.K."/>
            <person name="Liao S."/>
            <person name="Thamsborg S."/>
            <person name="Xia J."/>
            <person name="Xu P."/>
            <person name="Wang S."/>
            <person name="Scheerlinck J.P."/>
            <person name="Hofmann A."/>
            <person name="Sternberg P.W."/>
            <person name="Wang J."/>
            <person name="Gasser R.B."/>
        </authorList>
    </citation>
    <scope>NUCLEOTIDE SEQUENCE [LARGE SCALE GENOMIC DNA]</scope>
    <source>
        <strain evidence="3">DCEP-RM93F</strain>
        <strain evidence="2">DCEP-RM93M</strain>
    </source>
</reference>
<dbReference type="EMBL" id="KL367858">
    <property type="protein sequence ID" value="KFD59518.1"/>
    <property type="molecule type" value="Genomic_DNA"/>
</dbReference>
<sequence>DASKRTSYVVEVDFLARRSNRPCIVKKVANEIPIRLWAKKEAMTMTSSAAKSEKAKGHLRPLAVMSNVCALLCFSLFCLVLGQWLNCCRFWNEMLYDCSFFIGNGSVHPYPPTERATLLLLTFASTNFCSDN</sequence>
<feature type="non-terminal residue" evidence="3">
    <location>
        <position position="1"/>
    </location>
</feature>